<protein>
    <submittedName>
        <fullName evidence="2">DUF1835 domain-containing protein</fullName>
    </submittedName>
</protein>
<keyword evidence="3" id="KW-1185">Reference proteome</keyword>
<feature type="domain" description="DUF1835" evidence="1">
    <location>
        <begin position="9"/>
        <end position="111"/>
    </location>
</feature>
<name>A0A838CWS6_9BACI</name>
<organism evidence="2 3">
    <name type="scientific">Halobacillus locisalis</name>
    <dbReference type="NCBI Taxonomy" id="220753"/>
    <lineage>
        <taxon>Bacteria</taxon>
        <taxon>Bacillati</taxon>
        <taxon>Bacillota</taxon>
        <taxon>Bacilli</taxon>
        <taxon>Bacillales</taxon>
        <taxon>Bacillaceae</taxon>
        <taxon>Halobacillus</taxon>
    </lineage>
</organism>
<comment type="caution">
    <text evidence="2">The sequence shown here is derived from an EMBL/GenBank/DDBJ whole genome shotgun (WGS) entry which is preliminary data.</text>
</comment>
<dbReference type="EMBL" id="JACEFG010000003">
    <property type="protein sequence ID" value="MBA2176378.1"/>
    <property type="molecule type" value="Genomic_DNA"/>
</dbReference>
<accession>A0A838CWS6</accession>
<evidence type="ECO:0000313" key="2">
    <source>
        <dbReference type="EMBL" id="MBA2176378.1"/>
    </source>
</evidence>
<proteinExistence type="predicted"/>
<reference evidence="2 3" key="1">
    <citation type="journal article" date="2004" name="Extremophiles">
        <title>Halobacillus locisalis sp. nov., a halophilic bacterium isolated from a marine solar saltern of the Yellow Sea in Korea.</title>
        <authorList>
            <person name="Yoon J.H."/>
            <person name="Kang K.H."/>
            <person name="Oh T.K."/>
            <person name="Park Y.H."/>
        </authorList>
    </citation>
    <scope>NUCLEOTIDE SEQUENCE [LARGE SCALE GENOMIC DNA]</scope>
    <source>
        <strain evidence="2 3">KCTC 3788</strain>
    </source>
</reference>
<dbReference type="InterPro" id="IPR014973">
    <property type="entry name" value="DUF1835"/>
</dbReference>
<dbReference type="AlphaFoldDB" id="A0A838CWS6"/>
<dbReference type="RefSeq" id="WP_181473402.1">
    <property type="nucleotide sequence ID" value="NZ_JACEFG010000003.1"/>
</dbReference>
<gene>
    <name evidence="2" type="ORF">H0266_15885</name>
</gene>
<dbReference type="Proteomes" id="UP000571017">
    <property type="component" value="Unassembled WGS sequence"/>
</dbReference>
<sequence>MIHIVNGEEVGKRLDTADPIIIWREMYDWGPLNHTWDTDDFIGRRAAFFEERIELPSPLFIQSNKKQLASLRAIPYEEEVVLWFEHDLYDQTMLMFLLNELKGKGHNLSMVTLHAYPGIEPFYGMGQLSSEQLNRLMETRQPVTEEQESEAVEGWRAYTSKHPFSLESWIENVDHPLPYLCKAMKTHLDYHPSKEKGLRRVEELTLSLLEKEEKTFIDLFEAVKKERSEDGLSDLRFAYMLKQLQPLITFEGDPPDYKKVDADPVVSITEHGIRVLSGEWNRMDVIGIDDWVGGVRLFKRPTLAKGNASVRK</sequence>
<evidence type="ECO:0000259" key="1">
    <source>
        <dbReference type="Pfam" id="PF08874"/>
    </source>
</evidence>
<evidence type="ECO:0000313" key="3">
    <source>
        <dbReference type="Proteomes" id="UP000571017"/>
    </source>
</evidence>
<dbReference type="Pfam" id="PF08874">
    <property type="entry name" value="DUF1835"/>
    <property type="match status" value="1"/>
</dbReference>